<evidence type="ECO:0000256" key="6">
    <source>
        <dbReference type="ARBA" id="ARBA00023136"/>
    </source>
</evidence>
<comment type="subcellular location">
    <subcellularLocation>
        <location evidence="1 7">Cell membrane</location>
        <topology evidence="1 7">Multi-pass membrane protein</topology>
    </subcellularLocation>
</comment>
<keyword evidence="2 7" id="KW-0813">Transport</keyword>
<sequence length="288" mass="31193">MSAVTTLPPQAPAPRVFKRRSKLERAVTSPGFWRGLAGILIFLLIWEGASYAKTGLGLDIPFFGKLPAPTAVAAAAAEVVIQPGYWWSWVESFKRVLGGFVIAMILGIPFGLALAVNKYFRAVFFPPFEILRPIPPLAWVPASLIFWPTNEMSIIFVTFLGAFFTIVINVLGGARTIDVRYLRAAQSMGASQWHLFSRIILPGTLPSIFTGAAVGMGITWNVVLAAEMVSGGGSQSGGGLGFFIWSSYMGGSMEHIVVGMISIGIAGYLSSALIRMLGERVMPWRRSF</sequence>
<dbReference type="AlphaFoldDB" id="A0A2W5KB28"/>
<dbReference type="CDD" id="cd06261">
    <property type="entry name" value="TM_PBP2"/>
    <property type="match status" value="1"/>
</dbReference>
<evidence type="ECO:0000256" key="1">
    <source>
        <dbReference type="ARBA" id="ARBA00004651"/>
    </source>
</evidence>
<dbReference type="InterPro" id="IPR000515">
    <property type="entry name" value="MetI-like"/>
</dbReference>
<dbReference type="EMBL" id="QFPN01000006">
    <property type="protein sequence ID" value="PZQ14242.1"/>
    <property type="molecule type" value="Genomic_DNA"/>
</dbReference>
<comment type="similarity">
    <text evidence="7">Belongs to the binding-protein-dependent transport system permease family.</text>
</comment>
<evidence type="ECO:0000256" key="4">
    <source>
        <dbReference type="ARBA" id="ARBA00022692"/>
    </source>
</evidence>
<gene>
    <name evidence="9" type="ORF">DI565_12510</name>
</gene>
<dbReference type="InterPro" id="IPR035906">
    <property type="entry name" value="MetI-like_sf"/>
</dbReference>
<evidence type="ECO:0000256" key="3">
    <source>
        <dbReference type="ARBA" id="ARBA00022475"/>
    </source>
</evidence>
<feature type="transmembrane region" description="Helical" evidence="7">
    <location>
        <begin position="153"/>
        <end position="174"/>
    </location>
</feature>
<dbReference type="SUPFAM" id="SSF161098">
    <property type="entry name" value="MetI-like"/>
    <property type="match status" value="1"/>
</dbReference>
<dbReference type="GO" id="GO:0055085">
    <property type="term" value="P:transmembrane transport"/>
    <property type="evidence" value="ECO:0007669"/>
    <property type="project" value="InterPro"/>
</dbReference>
<keyword evidence="5 7" id="KW-1133">Transmembrane helix</keyword>
<reference evidence="9 10" key="1">
    <citation type="submission" date="2017-08" db="EMBL/GenBank/DDBJ databases">
        <title>Infants hospitalized years apart are colonized by the same room-sourced microbial strains.</title>
        <authorList>
            <person name="Brooks B."/>
            <person name="Olm M.R."/>
            <person name="Firek B.A."/>
            <person name="Baker R."/>
            <person name="Thomas B.C."/>
            <person name="Morowitz M.J."/>
            <person name="Banfield J.F."/>
        </authorList>
    </citation>
    <scope>NUCLEOTIDE SEQUENCE [LARGE SCALE GENOMIC DNA]</scope>
    <source>
        <strain evidence="9">S2_005_003_R2_43</strain>
    </source>
</reference>
<evidence type="ECO:0000259" key="8">
    <source>
        <dbReference type="PROSITE" id="PS50928"/>
    </source>
</evidence>
<evidence type="ECO:0000313" key="9">
    <source>
        <dbReference type="EMBL" id="PZQ14242.1"/>
    </source>
</evidence>
<dbReference type="Gene3D" id="1.10.3720.10">
    <property type="entry name" value="MetI-like"/>
    <property type="match status" value="1"/>
</dbReference>
<evidence type="ECO:0000313" key="10">
    <source>
        <dbReference type="Proteomes" id="UP000249577"/>
    </source>
</evidence>
<organism evidence="9 10">
    <name type="scientific">Ancylobacter novellus</name>
    <name type="common">Thiobacillus novellus</name>
    <dbReference type="NCBI Taxonomy" id="921"/>
    <lineage>
        <taxon>Bacteria</taxon>
        <taxon>Pseudomonadati</taxon>
        <taxon>Pseudomonadota</taxon>
        <taxon>Alphaproteobacteria</taxon>
        <taxon>Hyphomicrobiales</taxon>
        <taxon>Xanthobacteraceae</taxon>
        <taxon>Ancylobacter</taxon>
    </lineage>
</organism>
<dbReference type="Proteomes" id="UP000249577">
    <property type="component" value="Unassembled WGS sequence"/>
</dbReference>
<feature type="transmembrane region" description="Helical" evidence="7">
    <location>
        <begin position="96"/>
        <end position="116"/>
    </location>
</feature>
<comment type="caution">
    <text evidence="9">The sequence shown here is derived from an EMBL/GenBank/DDBJ whole genome shotgun (WGS) entry which is preliminary data.</text>
</comment>
<evidence type="ECO:0000256" key="2">
    <source>
        <dbReference type="ARBA" id="ARBA00022448"/>
    </source>
</evidence>
<accession>A0A2W5KB28</accession>
<keyword evidence="6 7" id="KW-0472">Membrane</keyword>
<keyword evidence="3" id="KW-1003">Cell membrane</keyword>
<name>A0A2W5KB28_ANCNO</name>
<feature type="domain" description="ABC transmembrane type-1" evidence="8">
    <location>
        <begin position="89"/>
        <end position="278"/>
    </location>
</feature>
<feature type="transmembrane region" description="Helical" evidence="7">
    <location>
        <begin position="195"/>
        <end position="220"/>
    </location>
</feature>
<proteinExistence type="inferred from homology"/>
<dbReference type="PROSITE" id="PS50928">
    <property type="entry name" value="ABC_TM1"/>
    <property type="match status" value="1"/>
</dbReference>
<feature type="transmembrane region" description="Helical" evidence="7">
    <location>
        <begin position="27"/>
        <end position="46"/>
    </location>
</feature>
<dbReference type="Pfam" id="PF00528">
    <property type="entry name" value="BPD_transp_1"/>
    <property type="match status" value="1"/>
</dbReference>
<feature type="transmembrane region" description="Helical" evidence="7">
    <location>
        <begin position="256"/>
        <end position="278"/>
    </location>
</feature>
<dbReference type="PANTHER" id="PTHR30151:SF0">
    <property type="entry name" value="ABC TRANSPORTER PERMEASE PROTEIN MJ0413-RELATED"/>
    <property type="match status" value="1"/>
</dbReference>
<evidence type="ECO:0000256" key="7">
    <source>
        <dbReference type="RuleBase" id="RU363032"/>
    </source>
</evidence>
<dbReference type="PANTHER" id="PTHR30151">
    <property type="entry name" value="ALKANE SULFONATE ABC TRANSPORTER-RELATED, MEMBRANE SUBUNIT"/>
    <property type="match status" value="1"/>
</dbReference>
<dbReference type="GO" id="GO:0005886">
    <property type="term" value="C:plasma membrane"/>
    <property type="evidence" value="ECO:0007669"/>
    <property type="project" value="UniProtKB-SubCell"/>
</dbReference>
<evidence type="ECO:0000256" key="5">
    <source>
        <dbReference type="ARBA" id="ARBA00022989"/>
    </source>
</evidence>
<keyword evidence="4 7" id="KW-0812">Transmembrane</keyword>
<protein>
    <submittedName>
        <fullName evidence="9">ABC transporter permease</fullName>
    </submittedName>
</protein>